<dbReference type="PANTHER" id="PTHR33933">
    <property type="entry name" value="NUCLEOTIDYLTRANSFERASE"/>
    <property type="match status" value="1"/>
</dbReference>
<accession>A0A451BGW0</accession>
<dbReference type="Gene3D" id="3.30.460.10">
    <property type="entry name" value="Beta Polymerase, domain 2"/>
    <property type="match status" value="1"/>
</dbReference>
<dbReference type="SUPFAM" id="SSF81301">
    <property type="entry name" value="Nucleotidyltransferase"/>
    <property type="match status" value="1"/>
</dbReference>
<dbReference type="InterPro" id="IPR052548">
    <property type="entry name" value="Type_VII_TA_antitoxin"/>
</dbReference>
<evidence type="ECO:0000313" key="2">
    <source>
        <dbReference type="EMBL" id="VFK33094.1"/>
    </source>
</evidence>
<keyword evidence="4" id="KW-0808">Transferase</keyword>
<dbReference type="Pfam" id="PF01909">
    <property type="entry name" value="NTP_transf_2"/>
    <property type="match status" value="1"/>
</dbReference>
<proteinExistence type="predicted"/>
<dbReference type="AlphaFoldDB" id="A0A451BGW0"/>
<dbReference type="PANTHER" id="PTHR33933:SF1">
    <property type="entry name" value="PROTEIN ADENYLYLTRANSFERASE MNTA-RELATED"/>
    <property type="match status" value="1"/>
</dbReference>
<gene>
    <name evidence="2" type="ORF">BECKMB1821G_GA0114241_11375</name>
    <name evidence="4" type="ORF">BECKMB1821H_GA0114242_11515</name>
    <name evidence="3" type="ORF">BECKMB1821I_GA0114274_11535</name>
</gene>
<evidence type="ECO:0000313" key="4">
    <source>
        <dbReference type="EMBL" id="VFK77512.1"/>
    </source>
</evidence>
<dbReference type="EMBL" id="CAADFQ010000153">
    <property type="protein sequence ID" value="VFK35857.1"/>
    <property type="molecule type" value="Genomic_DNA"/>
</dbReference>
<organism evidence="4">
    <name type="scientific">Candidatus Kentrum sp. MB</name>
    <dbReference type="NCBI Taxonomy" id="2138164"/>
    <lineage>
        <taxon>Bacteria</taxon>
        <taxon>Pseudomonadati</taxon>
        <taxon>Pseudomonadota</taxon>
        <taxon>Gammaproteobacteria</taxon>
        <taxon>Candidatus Kentrum</taxon>
    </lineage>
</organism>
<protein>
    <submittedName>
        <fullName evidence="4">Nucleotidyltransferase domain-containing protein</fullName>
    </submittedName>
</protein>
<evidence type="ECO:0000259" key="1">
    <source>
        <dbReference type="Pfam" id="PF01909"/>
    </source>
</evidence>
<dbReference type="CDD" id="cd05403">
    <property type="entry name" value="NT_KNTase_like"/>
    <property type="match status" value="1"/>
</dbReference>
<reference evidence="4" key="1">
    <citation type="submission" date="2019-02" db="EMBL/GenBank/DDBJ databases">
        <authorList>
            <person name="Gruber-Vodicka R. H."/>
            <person name="Seah K. B. B."/>
        </authorList>
    </citation>
    <scope>NUCLEOTIDE SEQUENCE</scope>
    <source>
        <strain evidence="2">BECK_BZ197</strain>
        <strain evidence="4">BECK_BZ198</strain>
        <strain evidence="3">BECK_BZ199</strain>
    </source>
</reference>
<dbReference type="EMBL" id="CAADGH010000151">
    <property type="protein sequence ID" value="VFK77512.1"/>
    <property type="molecule type" value="Genomic_DNA"/>
</dbReference>
<dbReference type="EMBL" id="CAADFO010000137">
    <property type="protein sequence ID" value="VFK33094.1"/>
    <property type="molecule type" value="Genomic_DNA"/>
</dbReference>
<name>A0A451BGW0_9GAMM</name>
<feature type="domain" description="Polymerase nucleotidyl transferase" evidence="1">
    <location>
        <begin position="24"/>
        <end position="83"/>
    </location>
</feature>
<dbReference type="InterPro" id="IPR002934">
    <property type="entry name" value="Polymerase_NTP_transf_dom"/>
</dbReference>
<dbReference type="InterPro" id="IPR043519">
    <property type="entry name" value="NT_sf"/>
</dbReference>
<dbReference type="GO" id="GO:0016779">
    <property type="term" value="F:nucleotidyltransferase activity"/>
    <property type="evidence" value="ECO:0007669"/>
    <property type="project" value="InterPro"/>
</dbReference>
<sequence length="106" mass="12007">MIPLQSLLQQCKARLVAHYGSHFKGLVLYGSCARNEAGPNSDIDLLILLDSPPKYSEEIRCIIDLLYPLQLECEHLISAKPVFFNEFEVGSIQLYRNAKEEGVRVE</sequence>
<evidence type="ECO:0000313" key="3">
    <source>
        <dbReference type="EMBL" id="VFK35857.1"/>
    </source>
</evidence>